<name>A0A951UPK0_9CYAN</name>
<organism evidence="1 2">
    <name type="scientific">Drouetiella hepatica Uher 2000/2452</name>
    <dbReference type="NCBI Taxonomy" id="904376"/>
    <lineage>
        <taxon>Bacteria</taxon>
        <taxon>Bacillati</taxon>
        <taxon>Cyanobacteriota</taxon>
        <taxon>Cyanophyceae</taxon>
        <taxon>Oculatellales</taxon>
        <taxon>Oculatellaceae</taxon>
        <taxon>Drouetiella</taxon>
    </lineage>
</organism>
<evidence type="ECO:0000313" key="2">
    <source>
        <dbReference type="Proteomes" id="UP000757435"/>
    </source>
</evidence>
<comment type="caution">
    <text evidence="1">The sequence shown here is derived from an EMBL/GenBank/DDBJ whole genome shotgun (WGS) entry which is preliminary data.</text>
</comment>
<reference evidence="1" key="1">
    <citation type="submission" date="2021-05" db="EMBL/GenBank/DDBJ databases">
        <authorList>
            <person name="Pietrasiak N."/>
            <person name="Ward R."/>
            <person name="Stajich J.E."/>
            <person name="Kurbessoian T."/>
        </authorList>
    </citation>
    <scope>NUCLEOTIDE SEQUENCE</scope>
    <source>
        <strain evidence="1">UHER 2000/2452</strain>
    </source>
</reference>
<sequence length="97" mass="10526">MSPCEDTAQNPLPPLQLRAQQPIVRLKQMVVKAEYLAQLAQGTDQADVANTLLVSLQEAVALMEEALTVEDLQQRLIGALAAIALFEQGLDGLDQEN</sequence>
<reference evidence="1" key="2">
    <citation type="journal article" date="2022" name="Microbiol. Resour. Announc.">
        <title>Metagenome Sequencing to Explore Phylogenomics of Terrestrial Cyanobacteria.</title>
        <authorList>
            <person name="Ward R.D."/>
            <person name="Stajich J.E."/>
            <person name="Johansen J.R."/>
            <person name="Huntemann M."/>
            <person name="Clum A."/>
            <person name="Foster B."/>
            <person name="Foster B."/>
            <person name="Roux S."/>
            <person name="Palaniappan K."/>
            <person name="Varghese N."/>
            <person name="Mukherjee S."/>
            <person name="Reddy T.B.K."/>
            <person name="Daum C."/>
            <person name="Copeland A."/>
            <person name="Chen I.A."/>
            <person name="Ivanova N.N."/>
            <person name="Kyrpides N.C."/>
            <person name="Shapiro N."/>
            <person name="Eloe-Fadrosh E.A."/>
            <person name="Pietrasiak N."/>
        </authorList>
    </citation>
    <scope>NUCLEOTIDE SEQUENCE</scope>
    <source>
        <strain evidence="1">UHER 2000/2452</strain>
    </source>
</reference>
<protein>
    <submittedName>
        <fullName evidence="1">Uncharacterized protein</fullName>
    </submittedName>
</protein>
<dbReference type="EMBL" id="JAHHHD010000036">
    <property type="protein sequence ID" value="MBW4661400.1"/>
    <property type="molecule type" value="Genomic_DNA"/>
</dbReference>
<gene>
    <name evidence="1" type="ORF">KME15_22220</name>
</gene>
<accession>A0A951UPK0</accession>
<evidence type="ECO:0000313" key="1">
    <source>
        <dbReference type="EMBL" id="MBW4661400.1"/>
    </source>
</evidence>
<dbReference type="Proteomes" id="UP000757435">
    <property type="component" value="Unassembled WGS sequence"/>
</dbReference>
<proteinExistence type="predicted"/>
<dbReference type="AlphaFoldDB" id="A0A951UPK0"/>